<gene>
    <name evidence="1" type="ORF">S01H1_26002</name>
</gene>
<proteinExistence type="predicted"/>
<dbReference type="AlphaFoldDB" id="X0TKV6"/>
<dbReference type="EMBL" id="BARS01015745">
    <property type="protein sequence ID" value="GAF93874.1"/>
    <property type="molecule type" value="Genomic_DNA"/>
</dbReference>
<evidence type="ECO:0000313" key="1">
    <source>
        <dbReference type="EMBL" id="GAF93874.1"/>
    </source>
</evidence>
<accession>X0TKV6</accession>
<protein>
    <submittedName>
        <fullName evidence="1">Uncharacterized protein</fullName>
    </submittedName>
</protein>
<reference evidence="1" key="1">
    <citation type="journal article" date="2014" name="Front. Microbiol.">
        <title>High frequency of phylogenetically diverse reductive dehalogenase-homologous genes in deep subseafloor sedimentary metagenomes.</title>
        <authorList>
            <person name="Kawai M."/>
            <person name="Futagami T."/>
            <person name="Toyoda A."/>
            <person name="Takaki Y."/>
            <person name="Nishi S."/>
            <person name="Hori S."/>
            <person name="Arai W."/>
            <person name="Tsubouchi T."/>
            <person name="Morono Y."/>
            <person name="Uchiyama I."/>
            <person name="Ito T."/>
            <person name="Fujiyama A."/>
            <person name="Inagaki F."/>
            <person name="Takami H."/>
        </authorList>
    </citation>
    <scope>NUCLEOTIDE SEQUENCE</scope>
    <source>
        <strain evidence="1">Expedition CK06-06</strain>
    </source>
</reference>
<organism evidence="1">
    <name type="scientific">marine sediment metagenome</name>
    <dbReference type="NCBI Taxonomy" id="412755"/>
    <lineage>
        <taxon>unclassified sequences</taxon>
        <taxon>metagenomes</taxon>
        <taxon>ecological metagenomes</taxon>
    </lineage>
</organism>
<sequence length="29" mass="3539">KESVIENLENEKIHKNYIKLVEKKLEQNK</sequence>
<comment type="caution">
    <text evidence="1">The sequence shown here is derived from an EMBL/GenBank/DDBJ whole genome shotgun (WGS) entry which is preliminary data.</text>
</comment>
<feature type="non-terminal residue" evidence="1">
    <location>
        <position position="1"/>
    </location>
</feature>
<name>X0TKV6_9ZZZZ</name>